<dbReference type="STRING" id="1121927.GOHSU_35_00210"/>
<gene>
    <name evidence="1" type="ORF">GOHSU_35_00210</name>
</gene>
<comment type="caution">
    <text evidence="1">The sequence shown here is derived from an EMBL/GenBank/DDBJ whole genome shotgun (WGS) entry which is preliminary data.</text>
</comment>
<dbReference type="InterPro" id="IPR012349">
    <property type="entry name" value="Split_barrel_FMN-bd"/>
</dbReference>
<protein>
    <recommendedName>
        <fullName evidence="3">Nitroreductase</fullName>
    </recommendedName>
</protein>
<dbReference type="Gene3D" id="2.30.110.10">
    <property type="entry name" value="Electron Transport, Fmn-binding Protein, Chain A"/>
    <property type="match status" value="1"/>
</dbReference>
<dbReference type="GO" id="GO:0016491">
    <property type="term" value="F:oxidoreductase activity"/>
    <property type="evidence" value="ECO:0007669"/>
    <property type="project" value="InterPro"/>
</dbReference>
<keyword evidence="2" id="KW-1185">Reference proteome</keyword>
<evidence type="ECO:0008006" key="3">
    <source>
        <dbReference type="Google" id="ProtNLM"/>
    </source>
</evidence>
<dbReference type="NCBIfam" id="TIGR00026">
    <property type="entry name" value="hi_GC_TIGR00026"/>
    <property type="match status" value="1"/>
</dbReference>
<reference evidence="1 2" key="1">
    <citation type="submission" date="2012-12" db="EMBL/GenBank/DDBJ databases">
        <title>Whole genome shotgun sequence of Gordonia hirsuta NBRC 16056.</title>
        <authorList>
            <person name="Isaki-Nakamura S."/>
            <person name="Hosoyama A."/>
            <person name="Tsuchikane K."/>
            <person name="Katsumata H."/>
            <person name="Baba S."/>
            <person name="Yamazaki S."/>
            <person name="Fujita N."/>
        </authorList>
    </citation>
    <scope>NUCLEOTIDE SEQUENCE [LARGE SCALE GENOMIC DNA]</scope>
    <source>
        <strain evidence="1 2">NBRC 16056</strain>
    </source>
</reference>
<name>L7LBV0_9ACTN</name>
<dbReference type="InterPro" id="IPR004378">
    <property type="entry name" value="F420H2_quin_Rdtase"/>
</dbReference>
<evidence type="ECO:0000313" key="1">
    <source>
        <dbReference type="EMBL" id="GAC58226.1"/>
    </source>
</evidence>
<dbReference type="Pfam" id="PF04075">
    <property type="entry name" value="F420H2_quin_red"/>
    <property type="match status" value="1"/>
</dbReference>
<dbReference type="eggNOG" id="ENOG50329F9">
    <property type="taxonomic scope" value="Bacteria"/>
</dbReference>
<dbReference type="OrthoDB" id="3778270at2"/>
<sequence length="134" mass="14647">MSASGGTGPKHPNVFPPWLDRLQHKYMNPLVKPIAHRLPGTSLVKHRGRKSGKPYSTVVTSYRKGGTLAVALGHGETDWVRNVMAAGEAEFERFGKTVRVVNPRILAAGGDMTGLPWRVRIQGRQVAILVTDIV</sequence>
<dbReference type="AlphaFoldDB" id="L7LBV0"/>
<organism evidence="1 2">
    <name type="scientific">Gordonia hirsuta DSM 44140 = NBRC 16056</name>
    <dbReference type="NCBI Taxonomy" id="1121927"/>
    <lineage>
        <taxon>Bacteria</taxon>
        <taxon>Bacillati</taxon>
        <taxon>Actinomycetota</taxon>
        <taxon>Actinomycetes</taxon>
        <taxon>Mycobacteriales</taxon>
        <taxon>Gordoniaceae</taxon>
        <taxon>Gordonia</taxon>
    </lineage>
</organism>
<dbReference type="EMBL" id="BANT01000035">
    <property type="protein sequence ID" value="GAC58226.1"/>
    <property type="molecule type" value="Genomic_DNA"/>
</dbReference>
<dbReference type="RefSeq" id="WP_005942038.1">
    <property type="nucleotide sequence ID" value="NZ_ATVK01000018.1"/>
</dbReference>
<dbReference type="Proteomes" id="UP000053405">
    <property type="component" value="Unassembled WGS sequence"/>
</dbReference>
<accession>L7LBV0</accession>
<evidence type="ECO:0000313" key="2">
    <source>
        <dbReference type="Proteomes" id="UP000053405"/>
    </source>
</evidence>
<proteinExistence type="predicted"/>